<keyword evidence="5 11" id="KW-0812">Transmembrane</keyword>
<proteinExistence type="inferred from homology"/>
<evidence type="ECO:0000259" key="12">
    <source>
        <dbReference type="Pfam" id="PF01514"/>
    </source>
</evidence>
<evidence type="ECO:0000313" key="14">
    <source>
        <dbReference type="EMBL" id="GAA1101171.1"/>
    </source>
</evidence>
<feature type="domain" description="Flagellar M-ring C-terminal" evidence="13">
    <location>
        <begin position="251"/>
        <end position="403"/>
    </location>
</feature>
<evidence type="ECO:0000256" key="3">
    <source>
        <dbReference type="ARBA" id="ARBA00007971"/>
    </source>
</evidence>
<evidence type="ECO:0000256" key="4">
    <source>
        <dbReference type="ARBA" id="ARBA00022475"/>
    </source>
</evidence>
<evidence type="ECO:0000256" key="11">
    <source>
        <dbReference type="SAM" id="Phobius"/>
    </source>
</evidence>
<dbReference type="PRINTS" id="PR01009">
    <property type="entry name" value="FLGMRINGFLIF"/>
</dbReference>
<comment type="caution">
    <text evidence="14">The sequence shown here is derived from an EMBL/GenBank/DDBJ whole genome shotgun (WGS) entry which is preliminary data.</text>
</comment>
<dbReference type="InterPro" id="IPR000067">
    <property type="entry name" value="FlgMring_FliF"/>
</dbReference>
<keyword evidence="14" id="KW-0282">Flagellum</keyword>
<feature type="transmembrane region" description="Helical" evidence="11">
    <location>
        <begin position="430"/>
        <end position="449"/>
    </location>
</feature>
<feature type="domain" description="Flagellar M-ring N-terminal" evidence="12">
    <location>
        <begin position="46"/>
        <end position="220"/>
    </location>
</feature>
<keyword evidence="4" id="KW-1003">Cell membrane</keyword>
<dbReference type="Pfam" id="PF01514">
    <property type="entry name" value="YscJ_FliF"/>
    <property type="match status" value="1"/>
</dbReference>
<evidence type="ECO:0000256" key="7">
    <source>
        <dbReference type="ARBA" id="ARBA00023136"/>
    </source>
</evidence>
<feature type="transmembrane region" description="Helical" evidence="11">
    <location>
        <begin position="21"/>
        <end position="45"/>
    </location>
</feature>
<dbReference type="PIRSF" id="PIRSF004862">
    <property type="entry name" value="FliF"/>
    <property type="match status" value="1"/>
</dbReference>
<reference evidence="14 15" key="1">
    <citation type="journal article" date="2019" name="Int. J. Syst. Evol. Microbiol.">
        <title>The Global Catalogue of Microorganisms (GCM) 10K type strain sequencing project: providing services to taxonomists for standard genome sequencing and annotation.</title>
        <authorList>
            <consortium name="The Broad Institute Genomics Platform"/>
            <consortium name="The Broad Institute Genome Sequencing Center for Infectious Disease"/>
            <person name="Wu L."/>
            <person name="Ma J."/>
        </authorList>
    </citation>
    <scope>NUCLEOTIDE SEQUENCE [LARGE SCALE GENOMIC DNA]</scope>
    <source>
        <strain evidence="14 15">JCM 13008</strain>
    </source>
</reference>
<evidence type="ECO:0000256" key="6">
    <source>
        <dbReference type="ARBA" id="ARBA00022989"/>
    </source>
</evidence>
<protein>
    <recommendedName>
        <fullName evidence="9">Flagellar M-ring protein</fullName>
    </recommendedName>
</protein>
<dbReference type="PANTHER" id="PTHR30046:SF0">
    <property type="entry name" value="FLAGELLAR M-RING PROTEIN"/>
    <property type="match status" value="1"/>
</dbReference>
<keyword evidence="6 11" id="KW-1133">Transmembrane helix</keyword>
<dbReference type="InterPro" id="IPR045851">
    <property type="entry name" value="AMP-bd_C_sf"/>
</dbReference>
<evidence type="ECO:0000256" key="10">
    <source>
        <dbReference type="SAM" id="MobiDB-lite"/>
    </source>
</evidence>
<feature type="region of interest" description="Disordered" evidence="10">
    <location>
        <begin position="266"/>
        <end position="343"/>
    </location>
</feature>
<name>A0ABN1TUB1_9ACTN</name>
<sequence length="529" mass="56593">MRQGLTNVWTRLRDTFTEFTVGQKVVAVIGSLALLLAGFMVFRWASTPDYSPLYSNLTAEDASAVVDELETQGVKYQLADNGGTVMVPKDEVYATRISLSGQGIPTGGDTGYDILDGQDLTTSKFGEQTAFKRAMEGELAKTISAMDPVSDAVVHLALPEKEVFADEQAPPTASVLLRTGPGETLSSDQVQAIVHLVASSIDNLKPEDVTITDASGKLLTTNDDASGAANTRAEQRDAFTAKMRNKIQATLDRVVGPNNATVEVTAELDFDEAQSETRTFTSSGEDTPPLSETNNTETYTGPGDATGTNGVVGPDGQMDDFGAAPGADSSYNKESTTRDNAVNQTVEKRVVAPGGVKSVNVGVMLDSRAAGALDTAELGRNISALAGLNRQRGDKLRVSTMPFDRSAEEAMDAELKAAEDAAAADKRNELIRDVGLVLFVALLVLFAWWQQRRRARARAEATSYVVEQLREDAAARAAVPAVEPSTALLALESTEQNEAERLHNELVDLVERQPEEVAALLRGWLVAPK</sequence>
<evidence type="ECO:0000256" key="5">
    <source>
        <dbReference type="ARBA" id="ARBA00022692"/>
    </source>
</evidence>
<evidence type="ECO:0000256" key="1">
    <source>
        <dbReference type="ARBA" id="ARBA00004117"/>
    </source>
</evidence>
<keyword evidence="14" id="KW-0966">Cell projection</keyword>
<gene>
    <name evidence="14" type="primary">fliF</name>
    <name evidence="14" type="ORF">GCM10009668_19230</name>
</gene>
<comment type="similarity">
    <text evidence="3 9">Belongs to the FliF family.</text>
</comment>
<evidence type="ECO:0000256" key="8">
    <source>
        <dbReference type="ARBA" id="ARBA00023143"/>
    </source>
</evidence>
<feature type="compositionally biased region" description="Polar residues" evidence="10">
    <location>
        <begin position="276"/>
        <end position="299"/>
    </location>
</feature>
<dbReference type="Pfam" id="PF08345">
    <property type="entry name" value="YscJ_FliF_C"/>
    <property type="match status" value="1"/>
</dbReference>
<keyword evidence="15" id="KW-1185">Reference proteome</keyword>
<organism evidence="14 15">
    <name type="scientific">Nocardioides dubius</name>
    <dbReference type="NCBI Taxonomy" id="317019"/>
    <lineage>
        <taxon>Bacteria</taxon>
        <taxon>Bacillati</taxon>
        <taxon>Actinomycetota</taxon>
        <taxon>Actinomycetes</taxon>
        <taxon>Propionibacteriales</taxon>
        <taxon>Nocardioidaceae</taxon>
        <taxon>Nocardioides</taxon>
    </lineage>
</organism>
<comment type="subcellular location">
    <subcellularLocation>
        <location evidence="1 9">Bacterial flagellum basal body</location>
    </subcellularLocation>
    <subcellularLocation>
        <location evidence="2">Cell membrane</location>
        <topology evidence="2">Multi-pass membrane protein</topology>
    </subcellularLocation>
</comment>
<feature type="compositionally biased region" description="Polar residues" evidence="10">
    <location>
        <begin position="329"/>
        <end position="343"/>
    </location>
</feature>
<dbReference type="RefSeq" id="WP_343993763.1">
    <property type="nucleotide sequence ID" value="NZ_BAAALG010000007.1"/>
</dbReference>
<dbReference type="EMBL" id="BAAALG010000007">
    <property type="protein sequence ID" value="GAA1101171.1"/>
    <property type="molecule type" value="Genomic_DNA"/>
</dbReference>
<comment type="function">
    <text evidence="9">The M ring may be actively involved in energy transduction.</text>
</comment>
<evidence type="ECO:0000313" key="15">
    <source>
        <dbReference type="Proteomes" id="UP001501581"/>
    </source>
</evidence>
<evidence type="ECO:0000256" key="9">
    <source>
        <dbReference type="PIRNR" id="PIRNR004862"/>
    </source>
</evidence>
<dbReference type="PANTHER" id="PTHR30046">
    <property type="entry name" value="FLAGELLAR M-RING PROTEIN"/>
    <property type="match status" value="1"/>
</dbReference>
<dbReference type="InterPro" id="IPR006182">
    <property type="entry name" value="FliF_N_dom"/>
</dbReference>
<keyword evidence="7 11" id="KW-0472">Membrane</keyword>
<keyword evidence="14" id="KW-0969">Cilium</keyword>
<evidence type="ECO:0000259" key="13">
    <source>
        <dbReference type="Pfam" id="PF08345"/>
    </source>
</evidence>
<dbReference type="Gene3D" id="3.30.300.30">
    <property type="match status" value="1"/>
</dbReference>
<dbReference type="NCBIfam" id="TIGR00206">
    <property type="entry name" value="fliF"/>
    <property type="match status" value="1"/>
</dbReference>
<dbReference type="Proteomes" id="UP001501581">
    <property type="component" value="Unassembled WGS sequence"/>
</dbReference>
<keyword evidence="8 9" id="KW-0975">Bacterial flagellum</keyword>
<dbReference type="InterPro" id="IPR013556">
    <property type="entry name" value="Flag_M-ring_C"/>
</dbReference>
<evidence type="ECO:0000256" key="2">
    <source>
        <dbReference type="ARBA" id="ARBA00004651"/>
    </source>
</evidence>
<accession>A0ABN1TUB1</accession>
<dbReference type="InterPro" id="IPR043427">
    <property type="entry name" value="YscJ/FliF"/>
</dbReference>